<evidence type="ECO:0000256" key="2">
    <source>
        <dbReference type="SAM" id="SignalP"/>
    </source>
</evidence>
<keyword evidence="1" id="KW-0812">Transmembrane</keyword>
<evidence type="ECO:0000256" key="1">
    <source>
        <dbReference type="SAM" id="Phobius"/>
    </source>
</evidence>
<keyword evidence="1" id="KW-1133">Transmembrane helix</keyword>
<keyword evidence="4" id="KW-1185">Reference proteome</keyword>
<protein>
    <submittedName>
        <fullName evidence="3">DUF916 domain-containing protein</fullName>
    </submittedName>
</protein>
<proteinExistence type="predicted"/>
<sequence length="355" mass="36666">MPIRIRSLFSVLGVAVVSTSLLTVASLLAPPAAQAADDDVTWSVRTASNQLGAERTDFTYTLNPGGTIDDGLVVANRGSTPLDLSVYVADGFTTDGGQFDVLAAGEQSVGLGDWVQANVDHITVKAGTTVTVGFTLTVPKNATPGDYAGGIVTSLTQPDDAFGVNVDRRLGIRMNLRVGGDLAPALAVEDVQVAWDGGLNPFIGGDADVSYTLHNTGNTVLSAKDAASVAGPFGWIAKSAGEIDVLPALLPGETWTQHVRVTGVAPLVLLTGTATVTPIVTDASGTTSALSPVTGSATGWAVPWVLLVVLVLVVAAIVLAPRMVRWRRRTRRAREDARVQAAVAQALAHADTAAE</sequence>
<keyword evidence="2" id="KW-0732">Signal</keyword>
<dbReference type="Proteomes" id="UP000293995">
    <property type="component" value="Chromosome"/>
</dbReference>
<feature type="signal peptide" evidence="2">
    <location>
        <begin position="1"/>
        <end position="35"/>
    </location>
</feature>
<feature type="transmembrane region" description="Helical" evidence="1">
    <location>
        <begin position="300"/>
        <end position="324"/>
    </location>
</feature>
<evidence type="ECO:0000313" key="4">
    <source>
        <dbReference type="Proteomes" id="UP000293995"/>
    </source>
</evidence>
<keyword evidence="1" id="KW-0472">Membrane</keyword>
<name>A0A4P6EA27_9MICO</name>
<dbReference type="EMBL" id="CP035494">
    <property type="protein sequence ID" value="QAY58982.1"/>
    <property type="molecule type" value="Genomic_DNA"/>
</dbReference>
<dbReference type="RefSeq" id="WP_129385722.1">
    <property type="nucleotide sequence ID" value="NZ_CP035494.1"/>
</dbReference>
<reference evidence="3 4" key="1">
    <citation type="submission" date="2019-01" db="EMBL/GenBank/DDBJ databases">
        <title>Genome sequencing of strain DFW100M-13.</title>
        <authorList>
            <person name="Heo J."/>
            <person name="Kim S.-J."/>
            <person name="Kim J.-S."/>
            <person name="Hong S.-B."/>
            <person name="Kwon S.-W."/>
        </authorList>
    </citation>
    <scope>NUCLEOTIDE SEQUENCE [LARGE SCALE GENOMIC DNA]</scope>
    <source>
        <strain evidence="3 4">DFW100M-13</strain>
    </source>
</reference>
<evidence type="ECO:0000313" key="3">
    <source>
        <dbReference type="EMBL" id="QAY58982.1"/>
    </source>
</evidence>
<gene>
    <name evidence="3" type="ORF">ET475_02540</name>
</gene>
<dbReference type="OrthoDB" id="4336304at2"/>
<accession>A0A4P6EA27</accession>
<organism evidence="3 4">
    <name type="scientific">Microbacterium protaetiae</name>
    <dbReference type="NCBI Taxonomy" id="2509458"/>
    <lineage>
        <taxon>Bacteria</taxon>
        <taxon>Bacillati</taxon>
        <taxon>Actinomycetota</taxon>
        <taxon>Actinomycetes</taxon>
        <taxon>Micrococcales</taxon>
        <taxon>Microbacteriaceae</taxon>
        <taxon>Microbacterium</taxon>
    </lineage>
</organism>
<feature type="chain" id="PRO_5021016669" evidence="2">
    <location>
        <begin position="36"/>
        <end position="355"/>
    </location>
</feature>
<dbReference type="KEGG" id="mprt:ET475_02540"/>
<dbReference type="AlphaFoldDB" id="A0A4P6EA27"/>